<proteinExistence type="predicted"/>
<dbReference type="InterPro" id="IPR000866">
    <property type="entry name" value="AhpC/TSA"/>
</dbReference>
<dbReference type="InterPro" id="IPR036249">
    <property type="entry name" value="Thioredoxin-like_sf"/>
</dbReference>
<evidence type="ECO:0000259" key="1">
    <source>
        <dbReference type="PROSITE" id="PS51352"/>
    </source>
</evidence>
<dbReference type="EMBL" id="UINC01159709">
    <property type="protein sequence ID" value="SVD57950.1"/>
    <property type="molecule type" value="Genomic_DNA"/>
</dbReference>
<accession>A0A382WH52</accession>
<dbReference type="GO" id="GO:0016209">
    <property type="term" value="F:antioxidant activity"/>
    <property type="evidence" value="ECO:0007669"/>
    <property type="project" value="InterPro"/>
</dbReference>
<dbReference type="AlphaFoldDB" id="A0A382WH52"/>
<dbReference type="SUPFAM" id="SSF52833">
    <property type="entry name" value="Thioredoxin-like"/>
    <property type="match status" value="1"/>
</dbReference>
<dbReference type="Gene3D" id="3.40.30.10">
    <property type="entry name" value="Glutaredoxin"/>
    <property type="match status" value="1"/>
</dbReference>
<dbReference type="PANTHER" id="PTHR42852:SF13">
    <property type="entry name" value="PROTEIN DIPZ"/>
    <property type="match status" value="1"/>
</dbReference>
<dbReference type="GO" id="GO:0016491">
    <property type="term" value="F:oxidoreductase activity"/>
    <property type="evidence" value="ECO:0007669"/>
    <property type="project" value="InterPro"/>
</dbReference>
<evidence type="ECO:0000313" key="2">
    <source>
        <dbReference type="EMBL" id="SVD57950.1"/>
    </source>
</evidence>
<dbReference type="PROSITE" id="PS51352">
    <property type="entry name" value="THIOREDOXIN_2"/>
    <property type="match status" value="1"/>
</dbReference>
<dbReference type="Pfam" id="PF00578">
    <property type="entry name" value="AhpC-TSA"/>
    <property type="match status" value="1"/>
</dbReference>
<dbReference type="PANTHER" id="PTHR42852">
    <property type="entry name" value="THIOL:DISULFIDE INTERCHANGE PROTEIN DSBE"/>
    <property type="match status" value="1"/>
</dbReference>
<dbReference type="InterPro" id="IPR017937">
    <property type="entry name" value="Thioredoxin_CS"/>
</dbReference>
<dbReference type="CDD" id="cd02966">
    <property type="entry name" value="TlpA_like_family"/>
    <property type="match status" value="1"/>
</dbReference>
<organism evidence="2">
    <name type="scientific">marine metagenome</name>
    <dbReference type="NCBI Taxonomy" id="408172"/>
    <lineage>
        <taxon>unclassified sequences</taxon>
        <taxon>metagenomes</taxon>
        <taxon>ecological metagenomes</taxon>
    </lineage>
</organism>
<dbReference type="PROSITE" id="PS00194">
    <property type="entry name" value="THIOREDOXIN_1"/>
    <property type="match status" value="1"/>
</dbReference>
<sequence>MKSRLILSIAAFLLAGIVLPHAQTEIKSTAYKIIPAIDLLQFTQKQQATILERANAEKCDCGCKMTVAECRNDDQTCGKSVTLIKAIIKEITGKDVKLAAAKPEADNRVGKPVDIKFTSIDGKKVDVSKMKGKVVLIDFWATWCGPCVAELPNVKRAYEKLHPKGFEIVGISLDSKESALRRFVKKEEMPWPQYFDGKGWN</sequence>
<feature type="domain" description="Thioredoxin" evidence="1">
    <location>
        <begin position="90"/>
        <end position="201"/>
    </location>
</feature>
<dbReference type="InterPro" id="IPR050553">
    <property type="entry name" value="Thioredoxin_ResA/DsbE_sf"/>
</dbReference>
<reference evidence="2" key="1">
    <citation type="submission" date="2018-05" db="EMBL/GenBank/DDBJ databases">
        <authorList>
            <person name="Lanie J.A."/>
            <person name="Ng W.-L."/>
            <person name="Kazmierczak K.M."/>
            <person name="Andrzejewski T.M."/>
            <person name="Davidsen T.M."/>
            <person name="Wayne K.J."/>
            <person name="Tettelin H."/>
            <person name="Glass J.I."/>
            <person name="Rusch D."/>
            <person name="Podicherti R."/>
            <person name="Tsui H.-C.T."/>
            <person name="Winkler M.E."/>
        </authorList>
    </citation>
    <scope>NUCLEOTIDE SEQUENCE</scope>
</reference>
<feature type="non-terminal residue" evidence="2">
    <location>
        <position position="201"/>
    </location>
</feature>
<name>A0A382WH52_9ZZZZ</name>
<feature type="non-terminal residue" evidence="2">
    <location>
        <position position="1"/>
    </location>
</feature>
<gene>
    <name evidence="2" type="ORF">METZ01_LOCUS410804</name>
</gene>
<dbReference type="InterPro" id="IPR013766">
    <property type="entry name" value="Thioredoxin_domain"/>
</dbReference>
<protein>
    <recommendedName>
        <fullName evidence="1">Thioredoxin domain-containing protein</fullName>
    </recommendedName>
</protein>